<comment type="caution">
    <text evidence="2">The sequence shown here is derived from an EMBL/GenBank/DDBJ whole genome shotgun (WGS) entry which is preliminary data.</text>
</comment>
<evidence type="ECO:0000313" key="3">
    <source>
        <dbReference type="Proteomes" id="UP001282474"/>
    </source>
</evidence>
<reference evidence="2 3" key="1">
    <citation type="journal article" date="2023" name="Microb. Genom.">
        <title>Mesoterricola silvestris gen. nov., sp. nov., Mesoterricola sediminis sp. nov., Geothrix oryzae sp. nov., Geothrix edaphica sp. nov., Geothrix rubra sp. nov., and Geothrix limicola sp. nov., six novel members of Acidobacteriota isolated from soils.</title>
        <authorList>
            <person name="Weisberg A.J."/>
            <person name="Pearce E."/>
            <person name="Kramer C.G."/>
            <person name="Chang J.H."/>
            <person name="Clarke C.R."/>
        </authorList>
    </citation>
    <scope>NUCLEOTIDE SEQUENCE [LARGE SCALE GENOMIC DNA]</scope>
    <source>
        <strain evidence="2 3">NE20-4-1</strain>
    </source>
</reference>
<keyword evidence="2" id="KW-0378">Hydrolase</keyword>
<keyword evidence="3" id="KW-1185">Reference proteome</keyword>
<evidence type="ECO:0000259" key="1">
    <source>
        <dbReference type="Pfam" id="PF04471"/>
    </source>
</evidence>
<keyword evidence="2" id="KW-0255">Endonuclease</keyword>
<dbReference type="Gene3D" id="3.40.1350.10">
    <property type="match status" value="1"/>
</dbReference>
<dbReference type="InterPro" id="IPR011335">
    <property type="entry name" value="Restrct_endonuc-II-like"/>
</dbReference>
<keyword evidence="2" id="KW-0540">Nuclease</keyword>
<gene>
    <name evidence="2" type="ORF">PV383_41325</name>
</gene>
<protein>
    <submittedName>
        <fullName evidence="2">Restriction endonuclease</fullName>
    </submittedName>
</protein>
<proteinExistence type="predicted"/>
<sequence>MDVIRTNGRAITERLTELVGYKAGLVVSEEDVARVLQRRVYVQLYPGTSLEKVLLRPTVFEILGRAALEGFGVTGSVSAMRPLAMSVQEQLNDQDLTIRAVAFTLAEVFDKPDNEARFVGLGDNAMKTQVPTIHVPPKRAGIITQKARTLHGAGMAHAVAVTLREMSLRISVSPFKWQRAVAWNDALTLAELFTSESTLATYGRFFDQRFVNYLASNYEEIGEINWRKFEAMTAEYFHRAGFEVELGAGRNDNGVDIRVWEKSADIRKVSPLTIIQCKREKRKIEKVVVKALAADVDWEGAKQGLLVATAEWSPGAREVVATRSYPVSEVNGEALQSWLIGMRETDAGLWLP</sequence>
<name>A0ABU4N3X9_9ACTN</name>
<dbReference type="InterPro" id="IPR007560">
    <property type="entry name" value="Restrct_endonuc_IV_Mrr"/>
</dbReference>
<dbReference type="SUPFAM" id="SSF52980">
    <property type="entry name" value="Restriction endonuclease-like"/>
    <property type="match status" value="1"/>
</dbReference>
<dbReference type="InterPro" id="IPR052906">
    <property type="entry name" value="Type_IV_Methyl-Rstrct_Enzyme"/>
</dbReference>
<feature type="domain" description="Restriction endonuclease type IV Mrr" evidence="1">
    <location>
        <begin position="223"/>
        <end position="339"/>
    </location>
</feature>
<dbReference type="Pfam" id="PF04471">
    <property type="entry name" value="Mrr_cat"/>
    <property type="match status" value="1"/>
</dbReference>
<accession>A0ABU4N3X9</accession>
<dbReference type="PANTHER" id="PTHR30015">
    <property type="entry name" value="MRR RESTRICTION SYSTEM PROTEIN"/>
    <property type="match status" value="1"/>
</dbReference>
<dbReference type="PANTHER" id="PTHR30015:SF7">
    <property type="entry name" value="TYPE IV METHYL-DIRECTED RESTRICTION ENZYME ECOKMRR"/>
    <property type="match status" value="1"/>
</dbReference>
<organism evidence="2 3">
    <name type="scientific">Streptomyces caniscabiei</name>
    <dbReference type="NCBI Taxonomy" id="2746961"/>
    <lineage>
        <taxon>Bacteria</taxon>
        <taxon>Bacillati</taxon>
        <taxon>Actinomycetota</taxon>
        <taxon>Actinomycetes</taxon>
        <taxon>Kitasatosporales</taxon>
        <taxon>Streptomycetaceae</taxon>
        <taxon>Streptomyces</taxon>
    </lineage>
</organism>
<dbReference type="GO" id="GO:0004519">
    <property type="term" value="F:endonuclease activity"/>
    <property type="evidence" value="ECO:0007669"/>
    <property type="project" value="UniProtKB-KW"/>
</dbReference>
<evidence type="ECO:0000313" key="2">
    <source>
        <dbReference type="EMBL" id="MDX3043557.1"/>
    </source>
</evidence>
<dbReference type="Proteomes" id="UP001282474">
    <property type="component" value="Unassembled WGS sequence"/>
</dbReference>
<dbReference type="EMBL" id="JARAWJ010000054">
    <property type="protein sequence ID" value="MDX3043557.1"/>
    <property type="molecule type" value="Genomic_DNA"/>
</dbReference>
<dbReference type="RefSeq" id="WP_193381332.1">
    <property type="nucleotide sequence ID" value="NZ_JABXWF010000032.1"/>
</dbReference>
<dbReference type="InterPro" id="IPR011856">
    <property type="entry name" value="tRNA_endonuc-like_dom_sf"/>
</dbReference>